<dbReference type="PANTHER" id="PTHR10695">
    <property type="entry name" value="DEPHOSPHO-COA KINASE-RELATED"/>
    <property type="match status" value="1"/>
</dbReference>
<dbReference type="Gene3D" id="3.40.50.300">
    <property type="entry name" value="P-loop containing nucleotide triphosphate hydrolases"/>
    <property type="match status" value="1"/>
</dbReference>
<dbReference type="GO" id="GO:0015937">
    <property type="term" value="P:coenzyme A biosynthetic process"/>
    <property type="evidence" value="ECO:0007669"/>
    <property type="project" value="InterPro"/>
</dbReference>
<evidence type="ECO:0000256" key="1">
    <source>
        <dbReference type="ARBA" id="ARBA00022741"/>
    </source>
</evidence>
<keyword evidence="3" id="KW-0808">Transferase</keyword>
<dbReference type="SUPFAM" id="SSF52540">
    <property type="entry name" value="P-loop containing nucleoside triphosphate hydrolases"/>
    <property type="match status" value="1"/>
</dbReference>
<keyword evidence="1" id="KW-0547">Nucleotide-binding</keyword>
<gene>
    <name evidence="3" type="primary">MPUL0B09180</name>
    <name evidence="3" type="ORF">METSCH_B09180</name>
</gene>
<dbReference type="GO" id="GO:0005524">
    <property type="term" value="F:ATP binding"/>
    <property type="evidence" value="ECO:0007669"/>
    <property type="project" value="UniProtKB-KW"/>
</dbReference>
<keyword evidence="4" id="KW-1185">Reference proteome</keyword>
<dbReference type="Pfam" id="PF01121">
    <property type="entry name" value="CoaE"/>
    <property type="match status" value="1"/>
</dbReference>
<sequence>MLVIGLTGGIATGKSTVSKEMARQGIPIVDADVIAREVVEPGKKAYKQVVEAFSPLIPDLVDEDGKLNRANLGKAVFGNKERLSTLNGIVHGAVKREIARQLFWTYVAGYSMVVLDVPLLFEAGLHHICGATVSVSTDSATQLQRLLERNPELSEEDAKKRILSQLSMDERNAKADEVIENNGSLEDLHARVSAVVNRLRPSKFWTMVDWVPPCGILVAVSTIVSRSLKR</sequence>
<dbReference type="EMBL" id="CP034457">
    <property type="protein sequence ID" value="QBM87709.1"/>
    <property type="molecule type" value="Genomic_DNA"/>
</dbReference>
<protein>
    <submittedName>
        <fullName evidence="3">Dephospho-CoA kinase</fullName>
    </submittedName>
</protein>
<dbReference type="CDD" id="cd02022">
    <property type="entry name" value="DPCK"/>
    <property type="match status" value="1"/>
</dbReference>
<evidence type="ECO:0000313" key="3">
    <source>
        <dbReference type="EMBL" id="QBM87709.1"/>
    </source>
</evidence>
<dbReference type="PROSITE" id="PS51219">
    <property type="entry name" value="DPCK"/>
    <property type="match status" value="1"/>
</dbReference>
<dbReference type="HAMAP" id="MF_00376">
    <property type="entry name" value="Dephospho_CoA_kinase"/>
    <property type="match status" value="1"/>
</dbReference>
<keyword evidence="3" id="KW-0418">Kinase</keyword>
<accession>A0A4P6XLN3</accession>
<dbReference type="InterPro" id="IPR001977">
    <property type="entry name" value="Depp_CoAkinase"/>
</dbReference>
<keyword evidence="2" id="KW-0067">ATP-binding</keyword>
<dbReference type="AlphaFoldDB" id="A0A4P6XLN3"/>
<dbReference type="NCBIfam" id="TIGR00152">
    <property type="entry name" value="dephospho-CoA kinase"/>
    <property type="match status" value="1"/>
</dbReference>
<dbReference type="Proteomes" id="UP000292447">
    <property type="component" value="Chromosome II"/>
</dbReference>
<dbReference type="PANTHER" id="PTHR10695:SF46">
    <property type="entry name" value="BIFUNCTIONAL COENZYME A SYNTHASE-RELATED"/>
    <property type="match status" value="1"/>
</dbReference>
<dbReference type="GO" id="GO:0004140">
    <property type="term" value="F:dephospho-CoA kinase activity"/>
    <property type="evidence" value="ECO:0007669"/>
    <property type="project" value="InterPro"/>
</dbReference>
<evidence type="ECO:0000256" key="2">
    <source>
        <dbReference type="ARBA" id="ARBA00022840"/>
    </source>
</evidence>
<evidence type="ECO:0000313" key="4">
    <source>
        <dbReference type="Proteomes" id="UP000292447"/>
    </source>
</evidence>
<proteinExistence type="inferred from homology"/>
<reference evidence="4" key="1">
    <citation type="submission" date="2019-03" db="EMBL/GenBank/DDBJ databases">
        <title>Snf2 controls pulcherriminic acid biosynthesis and connects pigmentation and antifungal activity of the yeast Metschnikowia pulcherrima.</title>
        <authorList>
            <person name="Gore-Lloyd D."/>
            <person name="Sumann I."/>
            <person name="Brachmann A.O."/>
            <person name="Schneeberger K."/>
            <person name="Ortiz-Merino R.A."/>
            <person name="Moreno-Beltran M."/>
            <person name="Schlaefli M."/>
            <person name="Kirner P."/>
            <person name="Santos Kron A."/>
            <person name="Wolfe K.H."/>
            <person name="Piel J."/>
            <person name="Ahrens C.H."/>
            <person name="Henk D."/>
            <person name="Freimoser F.M."/>
        </authorList>
    </citation>
    <scope>NUCLEOTIDE SEQUENCE [LARGE SCALE GENOMIC DNA]</scope>
    <source>
        <strain evidence="4">APC 1.2</strain>
    </source>
</reference>
<name>A0A4P6XLN3_9ASCO</name>
<dbReference type="STRING" id="2163413.A0A4P6XLN3"/>
<dbReference type="InterPro" id="IPR027417">
    <property type="entry name" value="P-loop_NTPase"/>
</dbReference>
<organism evidence="3 4">
    <name type="scientific">Metschnikowia aff. pulcherrima</name>
    <dbReference type="NCBI Taxonomy" id="2163413"/>
    <lineage>
        <taxon>Eukaryota</taxon>
        <taxon>Fungi</taxon>
        <taxon>Dikarya</taxon>
        <taxon>Ascomycota</taxon>
        <taxon>Saccharomycotina</taxon>
        <taxon>Pichiomycetes</taxon>
        <taxon>Metschnikowiaceae</taxon>
        <taxon>Metschnikowia</taxon>
    </lineage>
</organism>